<gene>
    <name evidence="1" type="ORF">BaRGS_00028182</name>
</gene>
<proteinExistence type="predicted"/>
<dbReference type="InterPro" id="IPR002347">
    <property type="entry name" value="SDR_fam"/>
</dbReference>
<keyword evidence="2" id="KW-1185">Reference proteome</keyword>
<comment type="caution">
    <text evidence="1">The sequence shown here is derived from an EMBL/GenBank/DDBJ whole genome shotgun (WGS) entry which is preliminary data.</text>
</comment>
<dbReference type="InterPro" id="IPR036291">
    <property type="entry name" value="NAD(P)-bd_dom_sf"/>
</dbReference>
<protein>
    <submittedName>
        <fullName evidence="1">Uncharacterized protein</fullName>
    </submittedName>
</protein>
<dbReference type="Pfam" id="PF13561">
    <property type="entry name" value="adh_short_C2"/>
    <property type="match status" value="1"/>
</dbReference>
<name>A0ABD0JZS5_9CAEN</name>
<sequence>MFSYLKRSNKERTLNPCSVYSVGNTQTDTREQMVQLMGFEKSAEAKKAEDQRNLKLQPLGGECSMEDVAKVVTFLASSMAAAVTGVSLPVDRGSLITPPNFDLPPGFANAGDVTAQPTQARFEMMSAAAAAAAAKGAQGPPKK</sequence>
<dbReference type="SUPFAM" id="SSF51735">
    <property type="entry name" value="NAD(P)-binding Rossmann-fold domains"/>
    <property type="match status" value="1"/>
</dbReference>
<reference evidence="1 2" key="1">
    <citation type="journal article" date="2023" name="Sci. Data">
        <title>Genome assembly of the Korean intertidal mud-creeper Batillaria attramentaria.</title>
        <authorList>
            <person name="Patra A.K."/>
            <person name="Ho P.T."/>
            <person name="Jun S."/>
            <person name="Lee S.J."/>
            <person name="Kim Y."/>
            <person name="Won Y.J."/>
        </authorList>
    </citation>
    <scope>NUCLEOTIDE SEQUENCE [LARGE SCALE GENOMIC DNA]</scope>
    <source>
        <strain evidence="1">Wonlab-2016</strain>
    </source>
</reference>
<evidence type="ECO:0000313" key="1">
    <source>
        <dbReference type="EMBL" id="KAK7480606.1"/>
    </source>
</evidence>
<dbReference type="Gene3D" id="3.40.50.720">
    <property type="entry name" value="NAD(P)-binding Rossmann-like Domain"/>
    <property type="match status" value="1"/>
</dbReference>
<dbReference type="Proteomes" id="UP001519460">
    <property type="component" value="Unassembled WGS sequence"/>
</dbReference>
<dbReference type="EMBL" id="JACVVK020000278">
    <property type="protein sequence ID" value="KAK7480606.1"/>
    <property type="molecule type" value="Genomic_DNA"/>
</dbReference>
<accession>A0ABD0JZS5</accession>
<dbReference type="AlphaFoldDB" id="A0ABD0JZS5"/>
<evidence type="ECO:0000313" key="2">
    <source>
        <dbReference type="Proteomes" id="UP001519460"/>
    </source>
</evidence>
<organism evidence="1 2">
    <name type="scientific">Batillaria attramentaria</name>
    <dbReference type="NCBI Taxonomy" id="370345"/>
    <lineage>
        <taxon>Eukaryota</taxon>
        <taxon>Metazoa</taxon>
        <taxon>Spiralia</taxon>
        <taxon>Lophotrochozoa</taxon>
        <taxon>Mollusca</taxon>
        <taxon>Gastropoda</taxon>
        <taxon>Caenogastropoda</taxon>
        <taxon>Sorbeoconcha</taxon>
        <taxon>Cerithioidea</taxon>
        <taxon>Batillariidae</taxon>
        <taxon>Batillaria</taxon>
    </lineage>
</organism>